<evidence type="ECO:0000256" key="2">
    <source>
        <dbReference type="ARBA" id="ARBA00022741"/>
    </source>
</evidence>
<dbReference type="SUPFAM" id="SSF46934">
    <property type="entry name" value="UBA-like"/>
    <property type="match status" value="1"/>
</dbReference>
<feature type="region of interest" description="Disordered" evidence="5">
    <location>
        <begin position="529"/>
        <end position="664"/>
    </location>
</feature>
<dbReference type="PROSITE" id="PS50030">
    <property type="entry name" value="UBA"/>
    <property type="match status" value="1"/>
</dbReference>
<dbReference type="EMBL" id="JAEPRD010000050">
    <property type="protein sequence ID" value="KAG2203618.1"/>
    <property type="molecule type" value="Genomic_DNA"/>
</dbReference>
<keyword evidence="3 4" id="KW-0067">ATP-binding</keyword>
<name>A0A8H7V511_9FUNG</name>
<dbReference type="Pfam" id="PF00069">
    <property type="entry name" value="Pkinase"/>
    <property type="match status" value="1"/>
</dbReference>
<feature type="binding site" evidence="4">
    <location>
        <position position="49"/>
    </location>
    <ligand>
        <name>ATP</name>
        <dbReference type="ChEBI" id="CHEBI:30616"/>
    </ligand>
</feature>
<dbReference type="SMART" id="SM00220">
    <property type="entry name" value="S_TKc"/>
    <property type="match status" value="1"/>
</dbReference>
<dbReference type="FunFam" id="1.10.510.10:FF:000596">
    <property type="entry name" value="CK1 family protein kinase"/>
    <property type="match status" value="1"/>
</dbReference>
<reference evidence="8" key="1">
    <citation type="submission" date="2020-12" db="EMBL/GenBank/DDBJ databases">
        <title>Metabolic potential, ecology and presence of endohyphal bacteria is reflected in genomic diversity of Mucoromycotina.</title>
        <authorList>
            <person name="Muszewska A."/>
            <person name="Okrasinska A."/>
            <person name="Steczkiewicz K."/>
            <person name="Drgas O."/>
            <person name="Orlowska M."/>
            <person name="Perlinska-Lenart U."/>
            <person name="Aleksandrzak-Piekarczyk T."/>
            <person name="Szatraj K."/>
            <person name="Zielenkiewicz U."/>
            <person name="Pilsyk S."/>
            <person name="Malc E."/>
            <person name="Mieczkowski P."/>
            <person name="Kruszewska J.S."/>
            <person name="Biernat P."/>
            <person name="Pawlowska J."/>
        </authorList>
    </citation>
    <scope>NUCLEOTIDE SEQUENCE</scope>
    <source>
        <strain evidence="8">WA0000017839</strain>
    </source>
</reference>
<feature type="compositionally biased region" description="Polar residues" evidence="5">
    <location>
        <begin position="590"/>
        <end position="612"/>
    </location>
</feature>
<dbReference type="GO" id="GO:0004674">
    <property type="term" value="F:protein serine/threonine kinase activity"/>
    <property type="evidence" value="ECO:0007669"/>
    <property type="project" value="UniProtKB-EC"/>
</dbReference>
<dbReference type="InterPro" id="IPR015940">
    <property type="entry name" value="UBA"/>
</dbReference>
<dbReference type="PROSITE" id="PS00107">
    <property type="entry name" value="PROTEIN_KINASE_ATP"/>
    <property type="match status" value="1"/>
</dbReference>
<feature type="compositionally biased region" description="Pro residues" evidence="5">
    <location>
        <begin position="651"/>
        <end position="661"/>
    </location>
</feature>
<organism evidence="8 9">
    <name type="scientific">Mucor saturninus</name>
    <dbReference type="NCBI Taxonomy" id="64648"/>
    <lineage>
        <taxon>Eukaryota</taxon>
        <taxon>Fungi</taxon>
        <taxon>Fungi incertae sedis</taxon>
        <taxon>Mucoromycota</taxon>
        <taxon>Mucoromycotina</taxon>
        <taxon>Mucoromycetes</taxon>
        <taxon>Mucorales</taxon>
        <taxon>Mucorineae</taxon>
        <taxon>Mucoraceae</taxon>
        <taxon>Mucor</taxon>
    </lineage>
</organism>
<dbReference type="PROSITE" id="PS00108">
    <property type="entry name" value="PROTEIN_KINASE_ST"/>
    <property type="match status" value="1"/>
</dbReference>
<evidence type="ECO:0000259" key="6">
    <source>
        <dbReference type="PROSITE" id="PS50011"/>
    </source>
</evidence>
<dbReference type="Gene3D" id="1.10.8.10">
    <property type="entry name" value="DNA helicase RuvA subunit, C-terminal domain"/>
    <property type="match status" value="1"/>
</dbReference>
<feature type="compositionally biased region" description="Pro residues" evidence="5">
    <location>
        <begin position="631"/>
        <end position="642"/>
    </location>
</feature>
<feature type="region of interest" description="Disordered" evidence="5">
    <location>
        <begin position="452"/>
        <end position="477"/>
    </location>
</feature>
<dbReference type="OrthoDB" id="5800476at2759"/>
<feature type="compositionally biased region" description="Low complexity" evidence="5">
    <location>
        <begin position="544"/>
        <end position="575"/>
    </location>
</feature>
<comment type="caution">
    <text evidence="8">The sequence shown here is derived from an EMBL/GenBank/DDBJ whole genome shotgun (WGS) entry which is preliminary data.</text>
</comment>
<dbReference type="InterPro" id="IPR017441">
    <property type="entry name" value="Protein_kinase_ATP_BS"/>
</dbReference>
<dbReference type="AlphaFoldDB" id="A0A8H7V511"/>
<dbReference type="GO" id="GO:0005524">
    <property type="term" value="F:ATP binding"/>
    <property type="evidence" value="ECO:0007669"/>
    <property type="project" value="UniProtKB-UniRule"/>
</dbReference>
<evidence type="ECO:0000259" key="7">
    <source>
        <dbReference type="PROSITE" id="PS50030"/>
    </source>
</evidence>
<keyword evidence="2 4" id="KW-0547">Nucleotide-binding</keyword>
<feature type="compositionally biased region" description="Polar residues" evidence="5">
    <location>
        <begin position="529"/>
        <end position="541"/>
    </location>
</feature>
<dbReference type="PROSITE" id="PS50011">
    <property type="entry name" value="PROTEIN_KINASE_DOM"/>
    <property type="match status" value="1"/>
</dbReference>
<dbReference type="PANTHER" id="PTHR11909">
    <property type="entry name" value="CASEIN KINASE-RELATED"/>
    <property type="match status" value="1"/>
</dbReference>
<feature type="domain" description="Protein kinase" evidence="6">
    <location>
        <begin position="20"/>
        <end position="332"/>
    </location>
</feature>
<evidence type="ECO:0000313" key="8">
    <source>
        <dbReference type="EMBL" id="KAG2203618.1"/>
    </source>
</evidence>
<dbReference type="InterPro" id="IPR000719">
    <property type="entry name" value="Prot_kinase_dom"/>
</dbReference>
<evidence type="ECO:0000256" key="1">
    <source>
        <dbReference type="ARBA" id="ARBA00012513"/>
    </source>
</evidence>
<dbReference type="InterPro" id="IPR011009">
    <property type="entry name" value="Kinase-like_dom_sf"/>
</dbReference>
<dbReference type="Proteomes" id="UP000603453">
    <property type="component" value="Unassembled WGS sequence"/>
</dbReference>
<dbReference type="InterPro" id="IPR009060">
    <property type="entry name" value="UBA-like_sf"/>
</dbReference>
<dbReference type="EC" id="2.7.11.1" evidence="1"/>
<keyword evidence="9" id="KW-1185">Reference proteome</keyword>
<evidence type="ECO:0000256" key="4">
    <source>
        <dbReference type="PROSITE-ProRule" id="PRU10141"/>
    </source>
</evidence>
<accession>A0A8H7V511</accession>
<proteinExistence type="predicted"/>
<dbReference type="SUPFAM" id="SSF56112">
    <property type="entry name" value="Protein kinase-like (PK-like)"/>
    <property type="match status" value="1"/>
</dbReference>
<dbReference type="Gene3D" id="1.10.510.10">
    <property type="entry name" value="Transferase(Phosphotransferase) domain 1"/>
    <property type="match status" value="1"/>
</dbReference>
<dbReference type="InterPro" id="IPR050235">
    <property type="entry name" value="CK1_Ser-Thr_kinase"/>
</dbReference>
<sequence length="703" mass="80318">MTTTVTTASSIIGYKVGNIYKIGAKIGSGSFGEIHRGIDEKSGEEVAIKLEKVTAKHPQLEYEYRVYKAIGSATGIPRVRHFSTEYNYNSMVMDKLGPSLEDLFNFCKRKFSLQTVIMLADQMITRIEYLHSKKFIHRDIKPDNFLMGLDGHNYLVNLIDFGLAKRYRDSKTNAHIPWREGKNLTGTARYASIHTHLGREQSRRDDLESLGYVLVYFYRGSLPWQGLKAKTKKQKYDMISNRKVTTPLDKLCKGMPFEFMTYLDYTRKLTFEGQPDYNFLRDLFRKVAIREGIILDFQFDWLIFMMEKDNKIKGISTMDTNKLVVPQQQPFFFLLTINIKGSTYAVLQSVPVMISPQYRLPKKIMVSSELKMVPDDIKKLPAYPFSVERDVIAQVEAARKQTFEAEEAFKLLKKQYQEEKLNQRKAAARKIAPGFLDTDTRILKPEQTYVQEFPMHPNHTSTEDEAASSNTSPHTLQPYVNYDKAFTAESGPDKQFDYHKFEQGLAPADPWDTPENDMVALRSILSSPKTDYNANRASTPASYPPQQYQAQPQQQQQQQQNQQQHHQHHQQQPTQAARPYQKNEGVYWNFQGNNNGNMYPPQQRQMHSTSSVPALPPKLFGNSSNSSSPVISPPPPVLPPPSDYHKSNTTPTPPPLPPLPITPNENLITELGNMGFSRAQAIDALEKNDHDLIKATNFLLDQA</sequence>
<dbReference type="SMART" id="SM00165">
    <property type="entry name" value="UBA"/>
    <property type="match status" value="1"/>
</dbReference>
<evidence type="ECO:0000313" key="9">
    <source>
        <dbReference type="Proteomes" id="UP000603453"/>
    </source>
</evidence>
<evidence type="ECO:0000256" key="3">
    <source>
        <dbReference type="ARBA" id="ARBA00022840"/>
    </source>
</evidence>
<evidence type="ECO:0000256" key="5">
    <source>
        <dbReference type="SAM" id="MobiDB-lite"/>
    </source>
</evidence>
<dbReference type="InterPro" id="IPR008271">
    <property type="entry name" value="Ser/Thr_kinase_AS"/>
</dbReference>
<feature type="domain" description="UBA" evidence="7">
    <location>
        <begin position="662"/>
        <end position="702"/>
    </location>
</feature>
<gene>
    <name evidence="8" type="ORF">INT47_011712</name>
</gene>
<protein>
    <recommendedName>
        <fullName evidence="1">non-specific serine/threonine protein kinase</fullName>
        <ecNumber evidence="1">2.7.11.1</ecNumber>
    </recommendedName>
</protein>